<dbReference type="CDD" id="cd03786">
    <property type="entry name" value="GTB_UDP-GlcNAc_2-Epimerase"/>
    <property type="match status" value="1"/>
</dbReference>
<dbReference type="InterPro" id="IPR020004">
    <property type="entry name" value="UDP-GlcNAc_Epase"/>
</dbReference>
<sequence>MFLQNTPKVLCSSRKNGRKICIITGTRAEWGLLCHLAKEISSDPLLELQIIATGMHLSPEFGLTYKEIEKEFAINKKIEIILSADTPTSICKSMGLAQILIADAYEELSPDIVVVLGDRYEIFACVASAMICRIPVAHIAGGEKTEGAFDDSLRHCISKMSVLHFTGTQEYANRVIQLGENPSRVFNVGGFGIDNIKNLPLLSKSNLEKELNFGFRDYNFLITFHPVTLENCTAKAQFGALLEALLEFAQDKNVGMIFTKANSDTDGRIINSMIDDFVANHHNAIAFTSMGQLRYLSTMQYVDGAVGNSSSGLAEAPSFKIGTINIGDRQKGRNKASSVIDCLPQKEDILKAFKKLFSPSFQAKLPSTINPYGEGGSAKKTKEILKEIDLNQIIKKEFWDIKK</sequence>
<dbReference type="InterPro" id="IPR003331">
    <property type="entry name" value="UDP_GlcNAc_Epimerase_2_dom"/>
</dbReference>
<dbReference type="NCBIfam" id="TIGR03568">
    <property type="entry name" value="NeuC_NnaA"/>
    <property type="match status" value="1"/>
</dbReference>
<dbReference type="SUPFAM" id="SSF53756">
    <property type="entry name" value="UDP-Glycosyltransferase/glycogen phosphorylase"/>
    <property type="match status" value="1"/>
</dbReference>
<organism evidence="2 3">
    <name type="scientific">Helicobacter anseris</name>
    <dbReference type="NCBI Taxonomy" id="375926"/>
    <lineage>
        <taxon>Bacteria</taxon>
        <taxon>Pseudomonadati</taxon>
        <taxon>Campylobacterota</taxon>
        <taxon>Epsilonproteobacteria</taxon>
        <taxon>Campylobacterales</taxon>
        <taxon>Helicobacteraceae</taxon>
        <taxon>Helicobacter</taxon>
    </lineage>
</organism>
<comment type="caution">
    <text evidence="2">The sequence shown here is derived from an EMBL/GenBank/DDBJ whole genome shotgun (WGS) entry which is preliminary data.</text>
</comment>
<name>A0A3D8J8T4_9HELI</name>
<dbReference type="AlphaFoldDB" id="A0A3D8J8T4"/>
<evidence type="ECO:0000313" key="3">
    <source>
        <dbReference type="Proteomes" id="UP000256695"/>
    </source>
</evidence>
<dbReference type="Pfam" id="PF02350">
    <property type="entry name" value="Epimerase_2"/>
    <property type="match status" value="1"/>
</dbReference>
<gene>
    <name evidence="2" type="primary">neuC</name>
    <name evidence="2" type="ORF">CQA57_04135</name>
</gene>
<dbReference type="Gene3D" id="3.40.50.2000">
    <property type="entry name" value="Glycogen Phosphorylase B"/>
    <property type="match status" value="2"/>
</dbReference>
<dbReference type="PANTHER" id="PTHR43174:SF3">
    <property type="entry name" value="UDP-N-ACETYLGLUCOSAMINE 2-EPIMERASE"/>
    <property type="match status" value="1"/>
</dbReference>
<dbReference type="InterPro" id="IPR029767">
    <property type="entry name" value="WecB-like"/>
</dbReference>
<dbReference type="PANTHER" id="PTHR43174">
    <property type="entry name" value="UDP-N-ACETYLGLUCOSAMINE 2-EPIMERASE"/>
    <property type="match status" value="1"/>
</dbReference>
<dbReference type="GO" id="GO:0004553">
    <property type="term" value="F:hydrolase activity, hydrolyzing O-glycosyl compounds"/>
    <property type="evidence" value="ECO:0007669"/>
    <property type="project" value="InterPro"/>
</dbReference>
<dbReference type="OrthoDB" id="9803238at2"/>
<evidence type="ECO:0000313" key="2">
    <source>
        <dbReference type="EMBL" id="RDU73919.1"/>
    </source>
</evidence>
<dbReference type="GO" id="GO:0006047">
    <property type="term" value="P:UDP-N-acetylglucosamine metabolic process"/>
    <property type="evidence" value="ECO:0007669"/>
    <property type="project" value="InterPro"/>
</dbReference>
<keyword evidence="3" id="KW-1185">Reference proteome</keyword>
<evidence type="ECO:0000259" key="1">
    <source>
        <dbReference type="Pfam" id="PF02350"/>
    </source>
</evidence>
<reference evidence="2 3" key="1">
    <citation type="submission" date="2018-04" db="EMBL/GenBank/DDBJ databases">
        <title>Novel Campyloabacter and Helicobacter Species and Strains.</title>
        <authorList>
            <person name="Mannion A.J."/>
            <person name="Shen Z."/>
            <person name="Fox J.G."/>
        </authorList>
    </citation>
    <scope>NUCLEOTIDE SEQUENCE [LARGE SCALE GENOMIC DNA]</scope>
    <source>
        <strain evidence="2 3">MIT 04-9362</strain>
    </source>
</reference>
<proteinExistence type="predicted"/>
<dbReference type="EMBL" id="NXLX01000008">
    <property type="protein sequence ID" value="RDU73919.1"/>
    <property type="molecule type" value="Genomic_DNA"/>
</dbReference>
<feature type="domain" description="UDP-N-acetylglucosamine 2-epimerase" evidence="1">
    <location>
        <begin position="38"/>
        <end position="386"/>
    </location>
</feature>
<protein>
    <submittedName>
        <fullName evidence="2">UDP-N-acetylglucosamine 2-epimerase (Hydrolyzing)</fullName>
    </submittedName>
</protein>
<accession>A0A3D8J8T4</accession>
<dbReference type="Proteomes" id="UP000256695">
    <property type="component" value="Unassembled WGS sequence"/>
</dbReference>